<dbReference type="GO" id="GO:0006891">
    <property type="term" value="P:intra-Golgi vesicle-mediated transport"/>
    <property type="evidence" value="ECO:0007669"/>
    <property type="project" value="InterPro"/>
</dbReference>
<dbReference type="InterPro" id="IPR024662">
    <property type="entry name" value="Trs65"/>
</dbReference>
<dbReference type="Proteomes" id="UP000481861">
    <property type="component" value="Unassembled WGS sequence"/>
</dbReference>
<gene>
    <name evidence="3" type="ORF">BDV95DRAFT_583651</name>
</gene>
<proteinExistence type="predicted"/>
<protein>
    <submittedName>
        <fullName evidence="3">TRAPP trafficking subunit Trs65-domain-containing protein</fullName>
    </submittedName>
</protein>
<feature type="region of interest" description="Disordered" evidence="1">
    <location>
        <begin position="387"/>
        <end position="415"/>
    </location>
</feature>
<feature type="domain" description="Trafficking protein particle complex II-specific subunit 65 IgD3" evidence="2">
    <location>
        <begin position="400"/>
        <end position="571"/>
    </location>
</feature>
<evidence type="ECO:0000256" key="1">
    <source>
        <dbReference type="SAM" id="MobiDB-lite"/>
    </source>
</evidence>
<evidence type="ECO:0000313" key="4">
    <source>
        <dbReference type="Proteomes" id="UP000481861"/>
    </source>
</evidence>
<name>A0A7C8M2H9_9PLEO</name>
<reference evidence="3 4" key="1">
    <citation type="submission" date="2020-01" db="EMBL/GenBank/DDBJ databases">
        <authorList>
            <consortium name="DOE Joint Genome Institute"/>
            <person name="Haridas S."/>
            <person name="Albert R."/>
            <person name="Binder M."/>
            <person name="Bloem J."/>
            <person name="Labutti K."/>
            <person name="Salamov A."/>
            <person name="Andreopoulos B."/>
            <person name="Baker S.E."/>
            <person name="Barry K."/>
            <person name="Bills G."/>
            <person name="Bluhm B.H."/>
            <person name="Cannon C."/>
            <person name="Castanera R."/>
            <person name="Culley D.E."/>
            <person name="Daum C."/>
            <person name="Ezra D."/>
            <person name="Gonzalez J.B."/>
            <person name="Henrissat B."/>
            <person name="Kuo A."/>
            <person name="Liang C."/>
            <person name="Lipzen A."/>
            <person name="Lutzoni F."/>
            <person name="Magnuson J."/>
            <person name="Mondo S."/>
            <person name="Nolan M."/>
            <person name="Ohm R."/>
            <person name="Pangilinan J."/>
            <person name="Park H.-J.H."/>
            <person name="Ramirez L."/>
            <person name="Alfaro M."/>
            <person name="Sun H."/>
            <person name="Tritt A."/>
            <person name="Yoshinaga Y."/>
            <person name="Zwiers L.-H.L."/>
            <person name="Turgeon B.G."/>
            <person name="Goodwin S.B."/>
            <person name="Spatafora J.W."/>
            <person name="Crous P.W."/>
            <person name="Grigoriev I.V."/>
        </authorList>
    </citation>
    <scope>NUCLEOTIDE SEQUENCE [LARGE SCALE GENOMIC DNA]</scope>
    <source>
        <strain evidence="3 4">CBS 611.86</strain>
    </source>
</reference>
<accession>A0A7C8M2H9</accession>
<organism evidence="3 4">
    <name type="scientific">Massariosphaeria phaeospora</name>
    <dbReference type="NCBI Taxonomy" id="100035"/>
    <lineage>
        <taxon>Eukaryota</taxon>
        <taxon>Fungi</taxon>
        <taxon>Dikarya</taxon>
        <taxon>Ascomycota</taxon>
        <taxon>Pezizomycotina</taxon>
        <taxon>Dothideomycetes</taxon>
        <taxon>Pleosporomycetidae</taxon>
        <taxon>Pleosporales</taxon>
        <taxon>Pleosporales incertae sedis</taxon>
        <taxon>Massariosphaeria</taxon>
    </lineage>
</organism>
<dbReference type="EMBL" id="JAADJZ010000026">
    <property type="protein sequence ID" value="KAF2866716.1"/>
    <property type="molecule type" value="Genomic_DNA"/>
</dbReference>
<evidence type="ECO:0000259" key="2">
    <source>
        <dbReference type="Pfam" id="PF12735"/>
    </source>
</evidence>
<keyword evidence="4" id="KW-1185">Reference proteome</keyword>
<dbReference type="GO" id="GO:0005802">
    <property type="term" value="C:trans-Golgi network"/>
    <property type="evidence" value="ECO:0007669"/>
    <property type="project" value="TreeGrafter"/>
</dbReference>
<dbReference type="AlphaFoldDB" id="A0A7C8M2H9"/>
<dbReference type="PANTHER" id="PTHR28159">
    <property type="entry name" value="TRAFFICKING PROTEIN PARTICLE COMPLEX II-SPECIFIC SUBUNIT 65"/>
    <property type="match status" value="1"/>
</dbReference>
<dbReference type="PANTHER" id="PTHR28159:SF1">
    <property type="entry name" value="TRAFFICKING PROTEIN PARTICLE COMPLEX II-SPECIFIC SUBUNIT 65"/>
    <property type="match status" value="1"/>
</dbReference>
<sequence length="575" mass="63526">MATSSTEGQPRGSVDFVESSVLEAVVPSASDFDIEDELASWDGSIDDENSSVLPFIPQRQMLIFDELVDVYVVFRTPLIDDVTLKAYLSRLTITLETFAFSSAPAPEPEAKAVPPKELMISEAIKESNTPTIIRYEEDDHSHIYVVWKLEVAVCRPRGRYHKPAIYFQPTASLKPAERTKRHVMNDDYLPSRVPTALNLLQSFEHDPALAGIHPRLSALRISKIAPTAPVARELARPIRTGQRRLFRALPILIWRVRYSKIQTALSDMSLMASLDLEVAHITGCNINVEEIKLELGAGQVKNIGNHDNASIAYKPGDQLTYLYKLTPDRAPDGTPIFGSEGHPLMLSIKTKALVSDECQPTVFIEWRTGVDFTAEQNANLVRAAHRLSNPTSQPKKAQNPDSLPSHDQSQQTDAESNKAINVTLTISGPPTVQVGDIFHWHIFIVNRSDKARKLAVLVLPKRKREYERHKSQTSASSAGAPRKGNRDLLASAVVDENIVYAKQKNGRSDAAELVCLTTDVRIGHLAPGACYTAEIRFVALSSGVLGVEAVRLVDLATQETSDIRDLPTIVAIEKE</sequence>
<comment type="caution">
    <text evidence="3">The sequence shown here is derived from an EMBL/GenBank/DDBJ whole genome shotgun (WGS) entry which is preliminary data.</text>
</comment>
<dbReference type="InterPro" id="IPR055420">
    <property type="entry name" value="IgD3_Trs65"/>
</dbReference>
<dbReference type="GO" id="GO:1990071">
    <property type="term" value="C:TRAPPII protein complex"/>
    <property type="evidence" value="ECO:0007669"/>
    <property type="project" value="InterPro"/>
</dbReference>
<evidence type="ECO:0000313" key="3">
    <source>
        <dbReference type="EMBL" id="KAF2866716.1"/>
    </source>
</evidence>
<dbReference type="OrthoDB" id="5345392at2759"/>
<dbReference type="Pfam" id="PF12735">
    <property type="entry name" value="IgD3_Trs65"/>
    <property type="match status" value="1"/>
</dbReference>
<feature type="compositionally biased region" description="Polar residues" evidence="1">
    <location>
        <begin position="388"/>
        <end position="415"/>
    </location>
</feature>